<comment type="caution">
    <text evidence="1">The sequence shown here is derived from an EMBL/GenBank/DDBJ whole genome shotgun (WGS) entry which is preliminary data.</text>
</comment>
<dbReference type="RefSeq" id="WP_378201199.1">
    <property type="nucleotide sequence ID" value="NZ_JBHLZP010000091.1"/>
</dbReference>
<gene>
    <name evidence="1" type="ORF">ACFFNX_14895</name>
</gene>
<keyword evidence="2" id="KW-1185">Reference proteome</keyword>
<proteinExistence type="predicted"/>
<name>A0ABV5YEL4_9ACTN</name>
<evidence type="ECO:0000313" key="2">
    <source>
        <dbReference type="Proteomes" id="UP001589627"/>
    </source>
</evidence>
<protein>
    <submittedName>
        <fullName evidence="1">Uncharacterized protein</fullName>
    </submittedName>
</protein>
<sequence>MSCTACGAVRLSLRSGSADLGRDGLLVDEPIARSARLAVGSTVTARFADGGS</sequence>
<reference evidence="1 2" key="1">
    <citation type="submission" date="2024-09" db="EMBL/GenBank/DDBJ databases">
        <authorList>
            <person name="Sun Q."/>
            <person name="Mori K."/>
        </authorList>
    </citation>
    <scope>NUCLEOTIDE SEQUENCE [LARGE SCALE GENOMIC DNA]</scope>
    <source>
        <strain evidence="1 2">TBRC 0563</strain>
    </source>
</reference>
<organism evidence="1 2">
    <name type="scientific">Actinoallomurus acaciae</name>
    <dbReference type="NCBI Taxonomy" id="502577"/>
    <lineage>
        <taxon>Bacteria</taxon>
        <taxon>Bacillati</taxon>
        <taxon>Actinomycetota</taxon>
        <taxon>Actinomycetes</taxon>
        <taxon>Streptosporangiales</taxon>
        <taxon>Thermomonosporaceae</taxon>
        <taxon>Actinoallomurus</taxon>
    </lineage>
</organism>
<dbReference type="EMBL" id="JBHLZP010000091">
    <property type="protein sequence ID" value="MFB9833480.1"/>
    <property type="molecule type" value="Genomic_DNA"/>
</dbReference>
<evidence type="ECO:0000313" key="1">
    <source>
        <dbReference type="EMBL" id="MFB9833480.1"/>
    </source>
</evidence>
<accession>A0ABV5YEL4</accession>
<dbReference type="Proteomes" id="UP001589627">
    <property type="component" value="Unassembled WGS sequence"/>
</dbReference>